<keyword evidence="13" id="KW-1185">Reference proteome</keyword>
<keyword evidence="5" id="KW-0501">Molybdenum cofactor biosynthesis</keyword>
<comment type="similarity">
    <text evidence="2">Belongs to the MoaE family.</text>
</comment>
<evidence type="ECO:0000256" key="1">
    <source>
        <dbReference type="ARBA" id="ARBA00005046"/>
    </source>
</evidence>
<dbReference type="EC" id="2.8.1.12" evidence="3"/>
<dbReference type="GO" id="GO:0006777">
    <property type="term" value="P:Mo-molybdopterin cofactor biosynthetic process"/>
    <property type="evidence" value="ECO:0007669"/>
    <property type="project" value="UniProtKB-KW"/>
</dbReference>
<dbReference type="InterPro" id="IPR003448">
    <property type="entry name" value="Mopterin_biosynth_MoaE"/>
</dbReference>
<dbReference type="RefSeq" id="WP_013023017.1">
    <property type="nucleotide sequence ID" value="NC_013949.1"/>
</dbReference>
<evidence type="ECO:0000256" key="9">
    <source>
        <dbReference type="ARBA" id="ARBA00030781"/>
    </source>
</evidence>
<dbReference type="Pfam" id="PF02391">
    <property type="entry name" value="MoaE"/>
    <property type="match status" value="1"/>
</dbReference>
<evidence type="ECO:0000256" key="3">
    <source>
        <dbReference type="ARBA" id="ARBA00011950"/>
    </source>
</evidence>
<evidence type="ECO:0000256" key="5">
    <source>
        <dbReference type="ARBA" id="ARBA00023150"/>
    </source>
</evidence>
<comment type="subunit">
    <text evidence="6">Heterotetramer of 2 MoaD subunits and 2 MoaE subunits. Also stable as homodimer. The enzyme changes between these two forms during catalysis.</text>
</comment>
<evidence type="ECO:0000256" key="7">
    <source>
        <dbReference type="ARBA" id="ARBA00029745"/>
    </source>
</evidence>
<evidence type="ECO:0000256" key="2">
    <source>
        <dbReference type="ARBA" id="ARBA00005426"/>
    </source>
</evidence>
<dbReference type="Proteomes" id="UP000001522">
    <property type="component" value="Chromosome"/>
</dbReference>
<evidence type="ECO:0000256" key="8">
    <source>
        <dbReference type="ARBA" id="ARBA00030407"/>
    </source>
</evidence>
<dbReference type="KEGG" id="hms:HMU06800"/>
<evidence type="ECO:0000313" key="12">
    <source>
        <dbReference type="EMBL" id="CBG39938.1"/>
    </source>
</evidence>
<protein>
    <recommendedName>
        <fullName evidence="4">Molybdopterin synthase catalytic subunit</fullName>
        <ecNumber evidence="3">2.8.1.12</ecNumber>
    </recommendedName>
    <alternativeName>
        <fullName evidence="9">MPT synthase subunit 2</fullName>
    </alternativeName>
    <alternativeName>
        <fullName evidence="7">Molybdenum cofactor biosynthesis protein E</fullName>
    </alternativeName>
    <alternativeName>
        <fullName evidence="8">Molybdopterin-converting factor large subunit</fullName>
    </alternativeName>
    <alternativeName>
        <fullName evidence="10">Molybdopterin-converting factor subunit 2</fullName>
    </alternativeName>
</protein>
<dbReference type="SUPFAM" id="SSF54690">
    <property type="entry name" value="Molybdopterin synthase subunit MoaE"/>
    <property type="match status" value="1"/>
</dbReference>
<sequence length="145" mass="16410">MLEIYQNALCTAKLYEKYESLAREKNLGACCVFCGIVRDEGGIEGLSFDIYLPLLQSWFERWQSRLQKNGATLCMAHSVGDVGIGESSFMCAILSSQRKVALGAYEEFIEDFKQNAPIWKYDLINKKRIYAKERSHALPQSGLLA</sequence>
<dbReference type="GO" id="GO:0030366">
    <property type="term" value="F:molybdopterin synthase activity"/>
    <property type="evidence" value="ECO:0007669"/>
    <property type="project" value="UniProtKB-EC"/>
</dbReference>
<accession>D3UHG6</accession>
<dbReference type="EMBL" id="FN555004">
    <property type="protein sequence ID" value="CBG39938.1"/>
    <property type="molecule type" value="Genomic_DNA"/>
</dbReference>
<dbReference type="CDD" id="cd00756">
    <property type="entry name" value="MoaE"/>
    <property type="match status" value="1"/>
</dbReference>
<dbReference type="InterPro" id="IPR036563">
    <property type="entry name" value="MoaE_sf"/>
</dbReference>
<proteinExistence type="inferred from homology"/>
<evidence type="ECO:0000256" key="11">
    <source>
        <dbReference type="ARBA" id="ARBA00049878"/>
    </source>
</evidence>
<dbReference type="HOGENOM" id="CLU_117135_0_0_7"/>
<reference evidence="12 13" key="1">
    <citation type="journal article" date="2010" name="BMC Genomics">
        <title>Comparative genomics and proteomics of Helicobacter mustelae, an ulcerogenic and carcinogenic gastric pathogen.</title>
        <authorList>
            <person name="O'Toole P.W."/>
            <person name="Snelling W.J."/>
            <person name="Canchaya C."/>
            <person name="Forde B.M."/>
            <person name="Hardie K.R."/>
            <person name="Josenhans C."/>
            <person name="Graham R.L.J."/>
            <person name="McMullan G."/>
            <person name="Parkhill J."/>
            <person name="Belda E."/>
            <person name="Bentley S.D."/>
        </authorList>
    </citation>
    <scope>NUCLEOTIDE SEQUENCE [LARGE SCALE GENOMIC DNA]</scope>
    <source>
        <strain evidence="13">ATCC 43772 / LMG 18044 / NCTC 12198 / 12198</strain>
    </source>
</reference>
<evidence type="ECO:0000256" key="6">
    <source>
        <dbReference type="ARBA" id="ARBA00026066"/>
    </source>
</evidence>
<gene>
    <name evidence="12" type="primary">moaE</name>
    <name evidence="12" type="ordered locus">HMU06800</name>
</gene>
<evidence type="ECO:0000256" key="4">
    <source>
        <dbReference type="ARBA" id="ARBA00013858"/>
    </source>
</evidence>
<dbReference type="STRING" id="679897.HMU06800"/>
<comment type="catalytic activity">
    <reaction evidence="11">
        <text>2 [molybdopterin-synthase sulfur-carrier protein]-C-terminal-Gly-aminoethanethioate + cyclic pyranopterin phosphate + H2O = molybdopterin + 2 [molybdopterin-synthase sulfur-carrier protein]-C-terminal Gly-Gly + 2 H(+)</text>
        <dbReference type="Rhea" id="RHEA:26333"/>
        <dbReference type="Rhea" id="RHEA-COMP:12202"/>
        <dbReference type="Rhea" id="RHEA-COMP:19907"/>
        <dbReference type="ChEBI" id="CHEBI:15377"/>
        <dbReference type="ChEBI" id="CHEBI:15378"/>
        <dbReference type="ChEBI" id="CHEBI:58698"/>
        <dbReference type="ChEBI" id="CHEBI:59648"/>
        <dbReference type="ChEBI" id="CHEBI:90778"/>
        <dbReference type="ChEBI" id="CHEBI:232372"/>
        <dbReference type="EC" id="2.8.1.12"/>
    </reaction>
</comment>
<dbReference type="Gene3D" id="3.90.1170.40">
    <property type="entry name" value="Molybdopterin biosynthesis MoaE subunit"/>
    <property type="match status" value="1"/>
</dbReference>
<comment type="pathway">
    <text evidence="1">Cofactor biosynthesis; molybdopterin biosynthesis.</text>
</comment>
<name>D3UHG6_HELM1</name>
<dbReference type="UniPathway" id="UPA00344"/>
<dbReference type="PANTHER" id="PTHR23404">
    <property type="entry name" value="MOLYBDOPTERIN SYNTHASE RELATED"/>
    <property type="match status" value="1"/>
</dbReference>
<organism evidence="12 13">
    <name type="scientific">Helicobacter mustelae (strain ATCC 43772 / CCUG 25715 / CIP 103759 / LMG 18044 / NCTC 12198 / R85-136P)</name>
    <name type="common">Campylobacter mustelae</name>
    <dbReference type="NCBI Taxonomy" id="679897"/>
    <lineage>
        <taxon>Bacteria</taxon>
        <taxon>Pseudomonadati</taxon>
        <taxon>Campylobacterota</taxon>
        <taxon>Epsilonproteobacteria</taxon>
        <taxon>Campylobacterales</taxon>
        <taxon>Helicobacteraceae</taxon>
        <taxon>Helicobacter</taxon>
    </lineage>
</organism>
<evidence type="ECO:0000256" key="10">
    <source>
        <dbReference type="ARBA" id="ARBA00032474"/>
    </source>
</evidence>
<evidence type="ECO:0000313" key="13">
    <source>
        <dbReference type="Proteomes" id="UP000001522"/>
    </source>
</evidence>
<dbReference type="AlphaFoldDB" id="D3UHG6"/>
<dbReference type="eggNOG" id="COG0314">
    <property type="taxonomic scope" value="Bacteria"/>
</dbReference>